<keyword evidence="3" id="KW-1185">Reference proteome</keyword>
<comment type="caution">
    <text evidence="2">The sequence shown here is derived from an EMBL/GenBank/DDBJ whole genome shotgun (WGS) entry which is preliminary data.</text>
</comment>
<protein>
    <submittedName>
        <fullName evidence="2">Uncharacterized protein</fullName>
    </submittedName>
</protein>
<name>A0AAP0J3S6_9MAGN</name>
<feature type="region of interest" description="Disordered" evidence="1">
    <location>
        <begin position="60"/>
        <end position="85"/>
    </location>
</feature>
<feature type="compositionally biased region" description="Low complexity" evidence="1">
    <location>
        <begin position="7"/>
        <end position="26"/>
    </location>
</feature>
<organism evidence="2 3">
    <name type="scientific">Stephania cephalantha</name>
    <dbReference type="NCBI Taxonomy" id="152367"/>
    <lineage>
        <taxon>Eukaryota</taxon>
        <taxon>Viridiplantae</taxon>
        <taxon>Streptophyta</taxon>
        <taxon>Embryophyta</taxon>
        <taxon>Tracheophyta</taxon>
        <taxon>Spermatophyta</taxon>
        <taxon>Magnoliopsida</taxon>
        <taxon>Ranunculales</taxon>
        <taxon>Menispermaceae</taxon>
        <taxon>Menispermoideae</taxon>
        <taxon>Cissampelideae</taxon>
        <taxon>Stephania</taxon>
    </lineage>
</organism>
<proteinExistence type="predicted"/>
<dbReference type="AlphaFoldDB" id="A0AAP0J3S6"/>
<feature type="compositionally biased region" description="Low complexity" evidence="1">
    <location>
        <begin position="62"/>
        <end position="79"/>
    </location>
</feature>
<reference evidence="2 3" key="1">
    <citation type="submission" date="2024-01" db="EMBL/GenBank/DDBJ databases">
        <title>Genome assemblies of Stephania.</title>
        <authorList>
            <person name="Yang L."/>
        </authorList>
    </citation>
    <scope>NUCLEOTIDE SEQUENCE [LARGE SCALE GENOMIC DNA]</scope>
    <source>
        <strain evidence="2">JXDWG</strain>
        <tissue evidence="2">Leaf</tissue>
    </source>
</reference>
<accession>A0AAP0J3S6</accession>
<dbReference type="EMBL" id="JBBNAG010000006">
    <property type="protein sequence ID" value="KAK9126898.1"/>
    <property type="molecule type" value="Genomic_DNA"/>
</dbReference>
<evidence type="ECO:0000256" key="1">
    <source>
        <dbReference type="SAM" id="MobiDB-lite"/>
    </source>
</evidence>
<sequence>MILEIRPSAPTSSHKSSSSSFTHQSPHVLASPVTSSLFLQSLHATSSAAVIVLKERYENRKSTSIISSPSSRFGGSTLSPTSNFL</sequence>
<dbReference type="Proteomes" id="UP001419268">
    <property type="component" value="Unassembled WGS sequence"/>
</dbReference>
<evidence type="ECO:0000313" key="3">
    <source>
        <dbReference type="Proteomes" id="UP001419268"/>
    </source>
</evidence>
<gene>
    <name evidence="2" type="ORF">Scep_015744</name>
</gene>
<evidence type="ECO:0000313" key="2">
    <source>
        <dbReference type="EMBL" id="KAK9126898.1"/>
    </source>
</evidence>
<feature type="region of interest" description="Disordered" evidence="1">
    <location>
        <begin position="1"/>
        <end position="26"/>
    </location>
</feature>